<dbReference type="AlphaFoldDB" id="A0A1V9XKD4"/>
<evidence type="ECO:0000256" key="9">
    <source>
        <dbReference type="RuleBase" id="RU363034"/>
    </source>
</evidence>
<name>A0A1V9XKD4_9ACAR</name>
<dbReference type="InterPro" id="IPR001254">
    <property type="entry name" value="Trypsin_dom"/>
</dbReference>
<evidence type="ECO:0000256" key="4">
    <source>
        <dbReference type="ARBA" id="ARBA00022729"/>
    </source>
</evidence>
<evidence type="ECO:0000256" key="8">
    <source>
        <dbReference type="ARBA" id="ARBA00024195"/>
    </source>
</evidence>
<protein>
    <submittedName>
        <fullName evidence="12">Transmembrane protease serine 9-like</fullName>
    </submittedName>
</protein>
<keyword evidence="3 9" id="KW-0645">Protease</keyword>
<dbReference type="PRINTS" id="PR00722">
    <property type="entry name" value="CHYMOTRYPSIN"/>
</dbReference>
<evidence type="ECO:0000313" key="12">
    <source>
        <dbReference type="EMBL" id="OQR73916.1"/>
    </source>
</evidence>
<proteinExistence type="inferred from homology"/>
<dbReference type="InterPro" id="IPR001314">
    <property type="entry name" value="Peptidase_S1A"/>
</dbReference>
<feature type="compositionally biased region" description="Polar residues" evidence="10">
    <location>
        <begin position="271"/>
        <end position="287"/>
    </location>
</feature>
<evidence type="ECO:0000256" key="3">
    <source>
        <dbReference type="ARBA" id="ARBA00022670"/>
    </source>
</evidence>
<reference evidence="12 13" key="1">
    <citation type="journal article" date="2017" name="Gigascience">
        <title>Draft genome of the honey bee ectoparasitic mite, Tropilaelaps mercedesae, is shaped by the parasitic life history.</title>
        <authorList>
            <person name="Dong X."/>
            <person name="Armstrong S.D."/>
            <person name="Xia D."/>
            <person name="Makepeace B.L."/>
            <person name="Darby A.C."/>
            <person name="Kadowaki T."/>
        </authorList>
    </citation>
    <scope>NUCLEOTIDE SEQUENCE [LARGE SCALE GENOMIC DNA]</scope>
    <source>
        <strain evidence="12">Wuxi-XJTLU</strain>
    </source>
</reference>
<evidence type="ECO:0000256" key="6">
    <source>
        <dbReference type="ARBA" id="ARBA00022825"/>
    </source>
</evidence>
<dbReference type="SMART" id="SM00680">
    <property type="entry name" value="CLIP"/>
    <property type="match status" value="1"/>
</dbReference>
<keyword evidence="6 9" id="KW-0720">Serine protease</keyword>
<dbReference type="PANTHER" id="PTHR24252:SF10">
    <property type="entry name" value="SERINE PROTEASE 56"/>
    <property type="match status" value="1"/>
</dbReference>
<comment type="similarity">
    <text evidence="8">Belongs to the peptidase S1 family. CLIP subfamily.</text>
</comment>
<dbReference type="InterPro" id="IPR018114">
    <property type="entry name" value="TRYPSIN_HIS"/>
</dbReference>
<dbReference type="GO" id="GO:0004252">
    <property type="term" value="F:serine-type endopeptidase activity"/>
    <property type="evidence" value="ECO:0007669"/>
    <property type="project" value="InterPro"/>
</dbReference>
<feature type="compositionally biased region" description="Polar residues" evidence="10">
    <location>
        <begin position="207"/>
        <end position="218"/>
    </location>
</feature>
<keyword evidence="2" id="KW-0964">Secreted</keyword>
<dbReference type="InterPro" id="IPR009003">
    <property type="entry name" value="Peptidase_S1_PA"/>
</dbReference>
<dbReference type="FunFam" id="2.40.10.10:FF:000015">
    <property type="entry name" value="Atrial natriuretic peptide-converting enzyme"/>
    <property type="match status" value="1"/>
</dbReference>
<evidence type="ECO:0000256" key="2">
    <source>
        <dbReference type="ARBA" id="ARBA00022525"/>
    </source>
</evidence>
<dbReference type="InterPro" id="IPR043504">
    <property type="entry name" value="Peptidase_S1_PA_chymotrypsin"/>
</dbReference>
<keyword evidence="5 9" id="KW-0378">Hydrolase</keyword>
<evidence type="ECO:0000256" key="1">
    <source>
        <dbReference type="ARBA" id="ARBA00004613"/>
    </source>
</evidence>
<evidence type="ECO:0000259" key="11">
    <source>
        <dbReference type="PROSITE" id="PS50240"/>
    </source>
</evidence>
<dbReference type="InParanoid" id="A0A1V9XKD4"/>
<evidence type="ECO:0000256" key="7">
    <source>
        <dbReference type="ARBA" id="ARBA00023157"/>
    </source>
</evidence>
<dbReference type="Pfam" id="PF00089">
    <property type="entry name" value="Trypsin"/>
    <property type="match status" value="1"/>
</dbReference>
<feature type="non-terminal residue" evidence="12">
    <location>
        <position position="1"/>
    </location>
</feature>
<keyword evidence="12" id="KW-0812">Transmembrane</keyword>
<feature type="compositionally biased region" description="Polar residues" evidence="10">
    <location>
        <begin position="296"/>
        <end position="306"/>
    </location>
</feature>
<evidence type="ECO:0000313" key="13">
    <source>
        <dbReference type="Proteomes" id="UP000192247"/>
    </source>
</evidence>
<feature type="compositionally biased region" description="Gly residues" evidence="10">
    <location>
        <begin position="257"/>
        <end position="267"/>
    </location>
</feature>
<feature type="region of interest" description="Disordered" evidence="10">
    <location>
        <begin position="200"/>
        <end position="237"/>
    </location>
</feature>
<dbReference type="STRING" id="418985.A0A1V9XKD4"/>
<gene>
    <name evidence="12" type="ORF">BIW11_09428</name>
</gene>
<dbReference type="EMBL" id="MNPL01009036">
    <property type="protein sequence ID" value="OQR73916.1"/>
    <property type="molecule type" value="Genomic_DNA"/>
</dbReference>
<evidence type="ECO:0000256" key="10">
    <source>
        <dbReference type="SAM" id="MobiDB-lite"/>
    </source>
</evidence>
<dbReference type="PANTHER" id="PTHR24252">
    <property type="entry name" value="ACROSIN-RELATED"/>
    <property type="match status" value="1"/>
</dbReference>
<comment type="subcellular location">
    <subcellularLocation>
        <location evidence="1">Secreted</location>
    </subcellularLocation>
</comment>
<dbReference type="PROSITE" id="PS00134">
    <property type="entry name" value="TRYPSIN_HIS"/>
    <property type="match status" value="1"/>
</dbReference>
<keyword evidence="7" id="KW-1015">Disulfide bond</keyword>
<evidence type="ECO:0000256" key="5">
    <source>
        <dbReference type="ARBA" id="ARBA00022801"/>
    </source>
</evidence>
<dbReference type="GO" id="GO:0005576">
    <property type="term" value="C:extracellular region"/>
    <property type="evidence" value="ECO:0007669"/>
    <property type="project" value="UniProtKB-SubCell"/>
</dbReference>
<comment type="caution">
    <text evidence="12">The sequence shown here is derived from an EMBL/GenBank/DDBJ whole genome shotgun (WGS) entry which is preliminary data.</text>
</comment>
<dbReference type="InterPro" id="IPR033116">
    <property type="entry name" value="TRYPSIN_SER"/>
</dbReference>
<keyword evidence="4" id="KW-0732">Signal</keyword>
<feature type="domain" description="Peptidase S1" evidence="11">
    <location>
        <begin position="371"/>
        <end position="619"/>
    </location>
</feature>
<dbReference type="Gene3D" id="2.40.10.10">
    <property type="entry name" value="Trypsin-like serine proteases"/>
    <property type="match status" value="1"/>
</dbReference>
<dbReference type="GO" id="GO:0006508">
    <property type="term" value="P:proteolysis"/>
    <property type="evidence" value="ECO:0007669"/>
    <property type="project" value="UniProtKB-KW"/>
</dbReference>
<sequence length="621" mass="68687">YIYILFSCSYFPEVAITTVTNQSSLALASEMRSVLLSAETISSSEANGSSTTAEPLEEIEGRVLVSVGTGHSQGCRSYLGGIGRCVPYADCAVSFENEFAARSSLCGFSNRRPLLCCPHDKFAYGPASFQIPVFPGFQQNFFQQNPFASSFFYTPAQNFYQQQPSFRYWQTSYRSFNPSFSRGLQQGDFYTNPPYGNDFSFRPGTYRQPSGRPSTQQPHFYHNYPQRPNHHYYHNSNNDQKKQFYYYQSQNPQYAGEGSGVSVGAGGTSSPNDYGSTRHVNNQNPSSFYAGYAGYQPSQFVRPQQPSHHRPTDVGQLPPVSQSRPLPNQFGLPSLKPPYNSPTGSERPILEYALQVNSPYCGLTNTTTKRIVGGREAAVGAWPWLAILFVDVSGNGYKAPLCGGALINPTHILTAAHCVNLMGSVLPANRFTVRLGEHDYLATHDGANPVDIDISRVFSHPRFNNRTYLNDIAIMRMRRSVPYGQGIAPICIPISTGNDTEYEGRSASVAGWGELYYAGPASSILQEVTLPIQALDTCQEAFKRTVIKFNESYLCAGSLQGDRDTCRGDSGGPLMLLNDQGSYTVIGVTSFGRRCAEKGYPGSYTRVSRYQDWIRNILTQP</sequence>
<dbReference type="FunCoup" id="A0A1V9XKD4">
    <property type="interactions" value="20"/>
</dbReference>
<dbReference type="SUPFAM" id="SSF50494">
    <property type="entry name" value="Trypsin-like serine proteases"/>
    <property type="match status" value="1"/>
</dbReference>
<feature type="region of interest" description="Disordered" evidence="10">
    <location>
        <begin position="256"/>
        <end position="334"/>
    </location>
</feature>
<dbReference type="PROSITE" id="PS00135">
    <property type="entry name" value="TRYPSIN_SER"/>
    <property type="match status" value="1"/>
</dbReference>
<dbReference type="OrthoDB" id="425190at2759"/>
<dbReference type="InterPro" id="IPR022700">
    <property type="entry name" value="CLIP"/>
</dbReference>
<organism evidence="12 13">
    <name type="scientific">Tropilaelaps mercedesae</name>
    <dbReference type="NCBI Taxonomy" id="418985"/>
    <lineage>
        <taxon>Eukaryota</taxon>
        <taxon>Metazoa</taxon>
        <taxon>Ecdysozoa</taxon>
        <taxon>Arthropoda</taxon>
        <taxon>Chelicerata</taxon>
        <taxon>Arachnida</taxon>
        <taxon>Acari</taxon>
        <taxon>Parasitiformes</taxon>
        <taxon>Mesostigmata</taxon>
        <taxon>Gamasina</taxon>
        <taxon>Dermanyssoidea</taxon>
        <taxon>Laelapidae</taxon>
        <taxon>Tropilaelaps</taxon>
    </lineage>
</organism>
<dbReference type="CDD" id="cd00190">
    <property type="entry name" value="Tryp_SPc"/>
    <property type="match status" value="1"/>
</dbReference>
<dbReference type="SMART" id="SM00020">
    <property type="entry name" value="Tryp_SPc"/>
    <property type="match status" value="1"/>
</dbReference>
<dbReference type="PROSITE" id="PS50240">
    <property type="entry name" value="TRYPSIN_DOM"/>
    <property type="match status" value="1"/>
</dbReference>
<keyword evidence="12" id="KW-0472">Membrane</keyword>
<accession>A0A1V9XKD4</accession>
<keyword evidence="13" id="KW-1185">Reference proteome</keyword>
<dbReference type="Proteomes" id="UP000192247">
    <property type="component" value="Unassembled WGS sequence"/>
</dbReference>